<gene>
    <name evidence="5" type="primary">lam-2</name>
    <name evidence="5" type="ORF">CEXT_174301</name>
</gene>
<dbReference type="InterPro" id="IPR008211">
    <property type="entry name" value="Laminin_N"/>
</dbReference>
<dbReference type="Proteomes" id="UP001054945">
    <property type="component" value="Unassembled WGS sequence"/>
</dbReference>
<proteinExistence type="predicted"/>
<evidence type="ECO:0000256" key="1">
    <source>
        <dbReference type="ARBA" id="ARBA00023157"/>
    </source>
</evidence>
<dbReference type="EMBL" id="BPLR01009167">
    <property type="protein sequence ID" value="GIY30027.1"/>
    <property type="molecule type" value="Genomic_DNA"/>
</dbReference>
<evidence type="ECO:0000259" key="4">
    <source>
        <dbReference type="PROSITE" id="PS51117"/>
    </source>
</evidence>
<evidence type="ECO:0000313" key="6">
    <source>
        <dbReference type="Proteomes" id="UP001054945"/>
    </source>
</evidence>
<keyword evidence="2" id="KW-0424">Laminin EGF-like domain</keyword>
<organism evidence="5 6">
    <name type="scientific">Caerostris extrusa</name>
    <name type="common">Bark spider</name>
    <name type="synonym">Caerostris bankana</name>
    <dbReference type="NCBI Taxonomy" id="172846"/>
    <lineage>
        <taxon>Eukaryota</taxon>
        <taxon>Metazoa</taxon>
        <taxon>Ecdysozoa</taxon>
        <taxon>Arthropoda</taxon>
        <taxon>Chelicerata</taxon>
        <taxon>Arachnida</taxon>
        <taxon>Araneae</taxon>
        <taxon>Araneomorphae</taxon>
        <taxon>Entelegynae</taxon>
        <taxon>Araneoidea</taxon>
        <taxon>Araneidae</taxon>
        <taxon>Caerostris</taxon>
    </lineage>
</organism>
<protein>
    <submittedName>
        <fullName evidence="5">Laminin-like protein lam-2</fullName>
    </submittedName>
</protein>
<dbReference type="GO" id="GO:0009887">
    <property type="term" value="P:animal organ morphogenesis"/>
    <property type="evidence" value="ECO:0007669"/>
    <property type="project" value="TreeGrafter"/>
</dbReference>
<dbReference type="PROSITE" id="PS51117">
    <property type="entry name" value="LAMININ_NTER"/>
    <property type="match status" value="1"/>
</dbReference>
<comment type="caution">
    <text evidence="5">The sequence shown here is derived from an EMBL/GenBank/DDBJ whole genome shotgun (WGS) entry which is preliminary data.</text>
</comment>
<evidence type="ECO:0000256" key="3">
    <source>
        <dbReference type="SAM" id="MobiDB-lite"/>
    </source>
</evidence>
<evidence type="ECO:0000256" key="2">
    <source>
        <dbReference type="ARBA" id="ARBA00023292"/>
    </source>
</evidence>
<dbReference type="PANTHER" id="PTHR10574:SF435">
    <property type="entry name" value="LAMININ SUBUNIT GAMMA-1"/>
    <property type="match status" value="1"/>
</dbReference>
<dbReference type="SMART" id="SM00136">
    <property type="entry name" value="LamNT"/>
    <property type="match status" value="1"/>
</dbReference>
<accession>A0AAV4SCA9</accession>
<sequence length="388" mass="44310">MTSAQSWAERKRRRLSSRRFRRWSGHASQLHSCSSSSGRRSSSRLAAEGVRMNIRTHQTTGSQFCTMIMMMIMNMMKISLRRGTFRPLIQNHPATMKTINLKGAPQNSLTQLLIATSTPPTPVGSQGPREFCRQMGTPWAREPCEICDATVPHRAHLPHHMTDFNTYRNLTWWMSDTMEDGIDKPGQVNLTLDFRKSFDISYVRLRFYSSRPESFSIYKRTHLNSDWTPYQFYSATCNETYGIPDGSYVTRDNETLPLCTSEFSDLSPLTGGTVVFSTLEGRPGSYDFEKSKTSAIRITLDKMNTFGDEIFEDPLVLKSYFFAISDFSIGARMISVITIKQMPMLRACQRASSSQTRRRASFGWCVDERALQTWATTATAVFLFNQRP</sequence>
<dbReference type="AlphaFoldDB" id="A0AAV4SCA9"/>
<feature type="region of interest" description="Disordered" evidence="3">
    <location>
        <begin position="26"/>
        <end position="51"/>
    </location>
</feature>
<keyword evidence="6" id="KW-1185">Reference proteome</keyword>
<dbReference type="PANTHER" id="PTHR10574">
    <property type="entry name" value="NETRIN/LAMININ-RELATED"/>
    <property type="match status" value="1"/>
</dbReference>
<name>A0AAV4SCA9_CAEEX</name>
<dbReference type="Pfam" id="PF00055">
    <property type="entry name" value="Laminin_N"/>
    <property type="match status" value="1"/>
</dbReference>
<dbReference type="GO" id="GO:0009888">
    <property type="term" value="P:tissue development"/>
    <property type="evidence" value="ECO:0007669"/>
    <property type="project" value="TreeGrafter"/>
</dbReference>
<dbReference type="GO" id="GO:0007411">
    <property type="term" value="P:axon guidance"/>
    <property type="evidence" value="ECO:0007669"/>
    <property type="project" value="TreeGrafter"/>
</dbReference>
<feature type="domain" description="Laminin N-terminal" evidence="4">
    <location>
        <begin position="90"/>
        <end position="332"/>
    </location>
</feature>
<keyword evidence="1" id="KW-1015">Disulfide bond</keyword>
<reference evidence="5 6" key="1">
    <citation type="submission" date="2021-06" db="EMBL/GenBank/DDBJ databases">
        <title>Caerostris extrusa draft genome.</title>
        <authorList>
            <person name="Kono N."/>
            <person name="Arakawa K."/>
        </authorList>
    </citation>
    <scope>NUCLEOTIDE SEQUENCE [LARGE SCALE GENOMIC DNA]</scope>
</reference>
<evidence type="ECO:0000313" key="5">
    <source>
        <dbReference type="EMBL" id="GIY30027.1"/>
    </source>
</evidence>
<dbReference type="Gene3D" id="2.60.120.260">
    <property type="entry name" value="Galactose-binding domain-like"/>
    <property type="match status" value="1"/>
</dbReference>
<dbReference type="InterPro" id="IPR050440">
    <property type="entry name" value="Laminin/Netrin_ECM"/>
</dbReference>
<dbReference type="GO" id="GO:0005604">
    <property type="term" value="C:basement membrane"/>
    <property type="evidence" value="ECO:0007669"/>
    <property type="project" value="TreeGrafter"/>
</dbReference>
<feature type="compositionally biased region" description="Low complexity" evidence="3">
    <location>
        <begin position="26"/>
        <end position="47"/>
    </location>
</feature>